<dbReference type="InterPro" id="IPR036615">
    <property type="entry name" value="Mur_ligase_C_dom_sf"/>
</dbReference>
<evidence type="ECO:0000259" key="5">
    <source>
        <dbReference type="Pfam" id="PF08245"/>
    </source>
</evidence>
<dbReference type="Proteomes" id="UP000034799">
    <property type="component" value="Unassembled WGS sequence"/>
</dbReference>
<comment type="caution">
    <text evidence="6">The sequence shown here is derived from an EMBL/GenBank/DDBJ whole genome shotgun (WGS) entry which is preliminary data.</text>
</comment>
<keyword evidence="2" id="KW-0547">Nucleotide-binding</keyword>
<dbReference type="STRING" id="1619100.UT34_C0001G0201"/>
<dbReference type="InterPro" id="IPR036565">
    <property type="entry name" value="Mur-like_cat_sf"/>
</dbReference>
<evidence type="ECO:0000256" key="2">
    <source>
        <dbReference type="ARBA" id="ARBA00022741"/>
    </source>
</evidence>
<reference evidence="6 7" key="1">
    <citation type="journal article" date="2015" name="Nature">
        <title>rRNA introns, odd ribosomes, and small enigmatic genomes across a large radiation of phyla.</title>
        <authorList>
            <person name="Brown C.T."/>
            <person name="Hug L.A."/>
            <person name="Thomas B.C."/>
            <person name="Sharon I."/>
            <person name="Castelle C.J."/>
            <person name="Singh A."/>
            <person name="Wilkins M.J."/>
            <person name="Williams K.H."/>
            <person name="Banfield J.F."/>
        </authorList>
    </citation>
    <scope>NUCLEOTIDE SEQUENCE [LARGE SCALE GENOMIC DNA]</scope>
</reference>
<dbReference type="SUPFAM" id="SSF53623">
    <property type="entry name" value="MurD-like peptide ligases, catalytic domain"/>
    <property type="match status" value="1"/>
</dbReference>
<dbReference type="AlphaFoldDB" id="A0A0G0N031"/>
<feature type="transmembrane region" description="Helical" evidence="4">
    <location>
        <begin position="6"/>
        <end position="28"/>
    </location>
</feature>
<organism evidence="6 7">
    <name type="scientific">candidate division WS6 bacterium GW2011_GWF2_39_15</name>
    <dbReference type="NCBI Taxonomy" id="1619100"/>
    <lineage>
        <taxon>Bacteria</taxon>
        <taxon>Candidatus Dojkabacteria</taxon>
    </lineage>
</organism>
<feature type="transmembrane region" description="Helical" evidence="4">
    <location>
        <begin position="88"/>
        <end position="113"/>
    </location>
</feature>
<evidence type="ECO:0000256" key="4">
    <source>
        <dbReference type="SAM" id="Phobius"/>
    </source>
</evidence>
<evidence type="ECO:0000313" key="6">
    <source>
        <dbReference type="EMBL" id="KKR06161.1"/>
    </source>
</evidence>
<dbReference type="Gene3D" id="3.90.190.20">
    <property type="entry name" value="Mur ligase, C-terminal domain"/>
    <property type="match status" value="1"/>
</dbReference>
<keyword evidence="4" id="KW-0812">Transmembrane</keyword>
<keyword evidence="1 6" id="KW-0436">Ligase</keyword>
<dbReference type="PANTHER" id="PTHR43024">
    <property type="entry name" value="UDP-N-ACETYLMURAMOYL-TRIPEPTIDE--D-ALANYL-D-ALANINE LIGASE"/>
    <property type="match status" value="1"/>
</dbReference>
<evidence type="ECO:0000313" key="7">
    <source>
        <dbReference type="Proteomes" id="UP000034799"/>
    </source>
</evidence>
<dbReference type="Gene3D" id="3.40.1190.10">
    <property type="entry name" value="Mur-like, catalytic domain"/>
    <property type="match status" value="1"/>
</dbReference>
<dbReference type="EMBL" id="LBWK01000001">
    <property type="protein sequence ID" value="KKR06161.1"/>
    <property type="molecule type" value="Genomic_DNA"/>
</dbReference>
<proteinExistence type="predicted"/>
<accession>A0A0G0N031</accession>
<dbReference type="GO" id="GO:0005524">
    <property type="term" value="F:ATP binding"/>
    <property type="evidence" value="ECO:0007669"/>
    <property type="project" value="UniProtKB-KW"/>
</dbReference>
<evidence type="ECO:0000256" key="3">
    <source>
        <dbReference type="ARBA" id="ARBA00022840"/>
    </source>
</evidence>
<dbReference type="InterPro" id="IPR013221">
    <property type="entry name" value="Mur_ligase_cen"/>
</dbReference>
<feature type="transmembrane region" description="Helical" evidence="4">
    <location>
        <begin position="63"/>
        <end position="82"/>
    </location>
</feature>
<feature type="domain" description="Mur ligase central" evidence="5">
    <location>
        <begin position="142"/>
        <end position="324"/>
    </location>
</feature>
<keyword evidence="4" id="KW-0472">Membrane</keyword>
<keyword evidence="3" id="KW-0067">ATP-binding</keyword>
<dbReference type="SUPFAM" id="SSF53244">
    <property type="entry name" value="MurD-like peptide ligases, peptide-binding domain"/>
    <property type="match status" value="1"/>
</dbReference>
<name>A0A0G0N031_9BACT</name>
<gene>
    <name evidence="6" type="ORF">UT34_C0001G0201</name>
</gene>
<sequence length="477" mass="53268">MILDIVLSLVLAVPLSLSTFPHILQLQLCEYLLYRYRALVEDKGIAKALLFTKFRFPAKSIRNLMILGLTYLLTVSFFLLAFTYLESAVAICIALFLSYPVSKVFVLLGALITSPLSSLYRARYLFIANRQLKSSGVKIIAITGSYGKSSVKEYLHRILSAKYLTGKTRGNRNTEVGIAIEIGLQITRDMDYFIAEMGAYRRHDIEKLCKLYKPSIGIITGVGNQHVSLFGSRQELIKTKLELVDGVKHGSVYASLEWDGAVNAFSQYHKKIVTYGFGGEADVKVVFGEKAGRFKILHGAREEEYESKLLGMHSYLNLVPAIIVSRELGMSYHEVYEIVKAIEPITGKLSLHKVNKGMTVLNDSYNSNVDGFCSAIDVLDCLNSGKKYISTLGIFELGNEKYGSYKRIVKALEGKNILLLTTDADFFGESASTQVRIFKQESEILKFLNGINEEKVLLVEGRHSPAFMTELGISKAY</sequence>
<dbReference type="Pfam" id="PF08245">
    <property type="entry name" value="Mur_ligase_M"/>
    <property type="match status" value="1"/>
</dbReference>
<keyword evidence="4" id="KW-1133">Transmembrane helix</keyword>
<evidence type="ECO:0000256" key="1">
    <source>
        <dbReference type="ARBA" id="ARBA00022598"/>
    </source>
</evidence>
<dbReference type="PANTHER" id="PTHR43024:SF1">
    <property type="entry name" value="UDP-N-ACETYLMURAMOYL-TRIPEPTIDE--D-ALANYL-D-ALANINE LIGASE"/>
    <property type="match status" value="1"/>
</dbReference>
<dbReference type="GO" id="GO:0016881">
    <property type="term" value="F:acid-amino acid ligase activity"/>
    <property type="evidence" value="ECO:0007669"/>
    <property type="project" value="InterPro"/>
</dbReference>
<protein>
    <submittedName>
        <fullName evidence="6">UDP-N-acetylmuramoyl-tripeptide-D-alanyl-D-alanine ligase</fullName>
    </submittedName>
</protein>
<dbReference type="InterPro" id="IPR051046">
    <property type="entry name" value="MurCDEF_CellWall_CoF430Synth"/>
</dbReference>